<keyword evidence="2" id="KW-1133">Transmembrane helix</keyword>
<name>A0A8H6S4H3_9AGAR</name>
<feature type="region of interest" description="Disordered" evidence="1">
    <location>
        <begin position="322"/>
        <end position="359"/>
    </location>
</feature>
<evidence type="ECO:0000256" key="1">
    <source>
        <dbReference type="SAM" id="MobiDB-lite"/>
    </source>
</evidence>
<protein>
    <submittedName>
        <fullName evidence="3">Uncharacterized protein</fullName>
    </submittedName>
</protein>
<feature type="compositionally biased region" description="Polar residues" evidence="1">
    <location>
        <begin position="399"/>
        <end position="414"/>
    </location>
</feature>
<accession>A0A8H6S4H3</accession>
<feature type="transmembrane region" description="Helical" evidence="2">
    <location>
        <begin position="292"/>
        <end position="315"/>
    </location>
</feature>
<evidence type="ECO:0000313" key="3">
    <source>
        <dbReference type="EMBL" id="KAF7291866.1"/>
    </source>
</evidence>
<feature type="compositionally biased region" description="Polar residues" evidence="1">
    <location>
        <begin position="343"/>
        <end position="359"/>
    </location>
</feature>
<comment type="caution">
    <text evidence="3">The sequence shown here is derived from an EMBL/GenBank/DDBJ whole genome shotgun (WGS) entry which is preliminary data.</text>
</comment>
<sequence>MSSWSFHVQPPSPLIDYHGPWHLKRDNNTGQPNNEFVSSCHGANCTATLNVQNPYEVVSAGVCIRRPPPLDIHFHPVFTENDTMQDTRCDQKEGVFYSWNSTSNFTVYTGSSSLVLLHFNLTMRAKSSQSACIPVKSAFHHPYQDILYRNGSQPSILNFTGDRIALLGNSNRQQDNRPINFTVAIDGRSSNLSAEMSAHLNASHSANSQVLFFATGLAGDNHTLRFTVHNDSDLNPLEYLIVDGSNKSPSQDSALSVITSTTTRDSTSITTTTPTSTSIAPIATSNGKSVPVAVLIAVPSVLVLMLLVVSGYVLYLRRHTKRRQQLDSDPPPTQPDMDDWPTTGPTARSETIDNMPSELTTRSRFYEPLHWMQSTPMRSSTVQSLTNTYGFPKTETAESRSQYSESSLRTSAETVYAL</sequence>
<proteinExistence type="predicted"/>
<keyword evidence="2" id="KW-0472">Membrane</keyword>
<evidence type="ECO:0000313" key="4">
    <source>
        <dbReference type="Proteomes" id="UP000636479"/>
    </source>
</evidence>
<reference evidence="3" key="1">
    <citation type="submission" date="2020-05" db="EMBL/GenBank/DDBJ databases">
        <title>Mycena genomes resolve the evolution of fungal bioluminescence.</title>
        <authorList>
            <person name="Tsai I.J."/>
        </authorList>
    </citation>
    <scope>NUCLEOTIDE SEQUENCE</scope>
    <source>
        <strain evidence="3">171206Taipei</strain>
    </source>
</reference>
<dbReference type="GeneID" id="59351141"/>
<gene>
    <name evidence="3" type="ORF">MIND_01211900</name>
</gene>
<keyword evidence="2" id="KW-0812">Transmembrane</keyword>
<evidence type="ECO:0000256" key="2">
    <source>
        <dbReference type="SAM" id="Phobius"/>
    </source>
</evidence>
<dbReference type="AlphaFoldDB" id="A0A8H6S4H3"/>
<keyword evidence="4" id="KW-1185">Reference proteome</keyword>
<organism evidence="3 4">
    <name type="scientific">Mycena indigotica</name>
    <dbReference type="NCBI Taxonomy" id="2126181"/>
    <lineage>
        <taxon>Eukaryota</taxon>
        <taxon>Fungi</taxon>
        <taxon>Dikarya</taxon>
        <taxon>Basidiomycota</taxon>
        <taxon>Agaricomycotina</taxon>
        <taxon>Agaricomycetes</taxon>
        <taxon>Agaricomycetidae</taxon>
        <taxon>Agaricales</taxon>
        <taxon>Marasmiineae</taxon>
        <taxon>Mycenaceae</taxon>
        <taxon>Mycena</taxon>
    </lineage>
</organism>
<dbReference type="Gene3D" id="2.60.120.260">
    <property type="entry name" value="Galactose-binding domain-like"/>
    <property type="match status" value="1"/>
</dbReference>
<dbReference type="Proteomes" id="UP000636479">
    <property type="component" value="Unassembled WGS sequence"/>
</dbReference>
<dbReference type="RefSeq" id="XP_037214593.1">
    <property type="nucleotide sequence ID" value="XM_037368625.1"/>
</dbReference>
<feature type="region of interest" description="Disordered" evidence="1">
    <location>
        <begin position="392"/>
        <end position="414"/>
    </location>
</feature>
<dbReference type="EMBL" id="JACAZF010000012">
    <property type="protein sequence ID" value="KAF7291866.1"/>
    <property type="molecule type" value="Genomic_DNA"/>
</dbReference>